<dbReference type="GO" id="GO:0001578">
    <property type="term" value="P:microtubule bundle formation"/>
    <property type="evidence" value="ECO:0007669"/>
    <property type="project" value="TreeGrafter"/>
</dbReference>
<evidence type="ECO:0000313" key="2">
    <source>
        <dbReference type="Proteomes" id="UP001497497"/>
    </source>
</evidence>
<organism evidence="1 2">
    <name type="scientific">Lymnaea stagnalis</name>
    <name type="common">Great pond snail</name>
    <name type="synonym">Helix stagnalis</name>
    <dbReference type="NCBI Taxonomy" id="6523"/>
    <lineage>
        <taxon>Eukaryota</taxon>
        <taxon>Metazoa</taxon>
        <taxon>Spiralia</taxon>
        <taxon>Lophotrochozoa</taxon>
        <taxon>Mollusca</taxon>
        <taxon>Gastropoda</taxon>
        <taxon>Heterobranchia</taxon>
        <taxon>Euthyneura</taxon>
        <taxon>Panpulmonata</taxon>
        <taxon>Hygrophila</taxon>
        <taxon>Lymnaeoidea</taxon>
        <taxon>Lymnaeidae</taxon>
        <taxon>Lymnaea</taxon>
    </lineage>
</organism>
<dbReference type="GO" id="GO:0007019">
    <property type="term" value="P:microtubule depolymerization"/>
    <property type="evidence" value="ECO:0007669"/>
    <property type="project" value="TreeGrafter"/>
</dbReference>
<reference evidence="1 2" key="1">
    <citation type="submission" date="2024-04" db="EMBL/GenBank/DDBJ databases">
        <authorList>
            <consortium name="Genoscope - CEA"/>
            <person name="William W."/>
        </authorList>
    </citation>
    <scope>NUCLEOTIDE SEQUENCE [LARGE SCALE GENOMIC DNA]</scope>
</reference>
<dbReference type="AlphaFoldDB" id="A0AAV2IED5"/>
<dbReference type="GO" id="GO:0035371">
    <property type="term" value="C:microtubule plus-end"/>
    <property type="evidence" value="ECO:0007669"/>
    <property type="project" value="TreeGrafter"/>
</dbReference>
<dbReference type="EMBL" id="CAXITT010000694">
    <property type="protein sequence ID" value="CAL1545278.1"/>
    <property type="molecule type" value="Genomic_DNA"/>
</dbReference>
<comment type="caution">
    <text evidence="1">The sequence shown here is derived from an EMBL/GenBank/DDBJ whole genome shotgun (WGS) entry which is preliminary data.</text>
</comment>
<dbReference type="Proteomes" id="UP001497497">
    <property type="component" value="Unassembled WGS sequence"/>
</dbReference>
<sequence length="76" mass="8609">MVEAESGSLMLENERQRQQYEKCLDEIANQVAQALLAHKGAIFKMLIQEEAMLISQAYMYRLLTTGLLSEVDSCLV</sequence>
<proteinExistence type="predicted"/>
<protein>
    <submittedName>
        <fullName evidence="1">Uncharacterized protein</fullName>
    </submittedName>
</protein>
<name>A0AAV2IED5_LYMST</name>
<accession>A0AAV2IED5</accession>
<dbReference type="PANTHER" id="PTHR21740">
    <property type="entry name" value="NCK-ASSOCIATED PROTEIN 5"/>
    <property type="match status" value="1"/>
</dbReference>
<keyword evidence="2" id="KW-1185">Reference proteome</keyword>
<gene>
    <name evidence="1" type="ORF">GSLYS_00018761001</name>
</gene>
<dbReference type="InterPro" id="IPR026163">
    <property type="entry name" value="Nckap5l"/>
</dbReference>
<evidence type="ECO:0000313" key="1">
    <source>
        <dbReference type="EMBL" id="CAL1545278.1"/>
    </source>
</evidence>
<dbReference type="PANTHER" id="PTHR21740:SF8">
    <property type="entry name" value="NCK-ASSOCIATED PROTEIN 5"/>
    <property type="match status" value="1"/>
</dbReference>